<gene>
    <name evidence="3" type="ORF">CSPHI_05080</name>
</gene>
<dbReference type="Proteomes" id="UP000185469">
    <property type="component" value="Chromosome"/>
</dbReference>
<reference evidence="3 4" key="1">
    <citation type="submission" date="2014-08" db="EMBL/GenBank/DDBJ databases">
        <title>Complete genome sequence of Corynebacterium sphenisci CECT 5990(T) (=DSM 44792(T)), isolated from healthy wild penguins.</title>
        <authorList>
            <person name="Ruckert C."/>
            <person name="Albersmeier A."/>
            <person name="Winkler A."/>
            <person name="Kalinowski J."/>
        </authorList>
    </citation>
    <scope>NUCLEOTIDE SEQUENCE [LARGE SCALE GENOMIC DNA]</scope>
    <source>
        <strain evidence="3 4">DSM 44792</strain>
    </source>
</reference>
<evidence type="ECO:0000313" key="4">
    <source>
        <dbReference type="Proteomes" id="UP000185469"/>
    </source>
</evidence>
<sequence length="437" mass="47499">MHRIQVSAGHSSELAGTNPAARPTAGLGVVGTDLGFLFEGGRQDAPPGQSSLWVGGLFGDTFTTDSGTCPVPAGTDRHWRSPVMCRTSNRDFLDRGIVWDNAAGAPTGEGMATQLWGYEHIGEAGVVDGRSFDCFTIIPNDAIQLPNGIYVGCGFRVRRWLDAPTADGRTMCETLSNSWWWSQDPHAEVWQPCRHADDLAQLYEWAAVGRDGLFQNTTLIQPAGDDHVYCLGTPGGRKAGGDSGIYLRRADWRRLCDDRAWEFWGWRDGRWQWGRDVWPTPILRPATPRGPIGEINAQVIAGTIVLTYVDITLGAVAVTAPAPDAPWTAPVVLVPRRDLCTLYAPSVHPWSSLDDAFMHLSAWTRTPGRLGGVDLDEVPVDYCAYSFRGSLLAEDPVTVTESPRAMGLDTSAMTDFERADTLARIAAACDTDPGSTP</sequence>
<keyword evidence="4" id="KW-1185">Reference proteome</keyword>
<feature type="region of interest" description="Disordered" evidence="1">
    <location>
        <begin position="1"/>
        <end position="24"/>
    </location>
</feature>
<dbReference type="AlphaFoldDB" id="A0A1L7CXH3"/>
<organism evidence="3 4">
    <name type="scientific">Corynebacterium sphenisci DSM 44792</name>
    <dbReference type="NCBI Taxonomy" id="1437874"/>
    <lineage>
        <taxon>Bacteria</taxon>
        <taxon>Bacillati</taxon>
        <taxon>Actinomycetota</taxon>
        <taxon>Actinomycetes</taxon>
        <taxon>Mycobacteriales</taxon>
        <taxon>Corynebacteriaceae</taxon>
        <taxon>Corynebacterium</taxon>
    </lineage>
</organism>
<dbReference type="RefSeq" id="WP_075691768.1">
    <property type="nucleotide sequence ID" value="NZ_CP009248.1"/>
</dbReference>
<dbReference type="InterPro" id="IPR025442">
    <property type="entry name" value="DUF4185"/>
</dbReference>
<feature type="domain" description="DUF4185" evidence="2">
    <location>
        <begin position="24"/>
        <end position="364"/>
    </location>
</feature>
<proteinExistence type="predicted"/>
<evidence type="ECO:0000256" key="1">
    <source>
        <dbReference type="SAM" id="MobiDB-lite"/>
    </source>
</evidence>
<dbReference type="STRING" id="1437874.CSPHI_05080"/>
<dbReference type="Pfam" id="PF13810">
    <property type="entry name" value="DUF4185"/>
    <property type="match status" value="1"/>
</dbReference>
<evidence type="ECO:0000313" key="3">
    <source>
        <dbReference type="EMBL" id="APT90511.1"/>
    </source>
</evidence>
<name>A0A1L7CXH3_9CORY</name>
<protein>
    <recommendedName>
        <fullName evidence="2">DUF4185 domain-containing protein</fullName>
    </recommendedName>
</protein>
<dbReference type="KEGG" id="csph:CSPHI_05080"/>
<dbReference type="EMBL" id="CP009248">
    <property type="protein sequence ID" value="APT90511.1"/>
    <property type="molecule type" value="Genomic_DNA"/>
</dbReference>
<accession>A0A1L7CXH3</accession>
<evidence type="ECO:0000259" key="2">
    <source>
        <dbReference type="Pfam" id="PF13810"/>
    </source>
</evidence>